<dbReference type="AlphaFoldDB" id="I7AHF1"/>
<protein>
    <submittedName>
        <fullName evidence="2">Putative BZIP transcription factor bZIP133</fullName>
    </submittedName>
</protein>
<proteinExistence type="predicted"/>
<dbReference type="InterPro" id="IPR006867">
    <property type="entry name" value="DUF632"/>
</dbReference>
<sequence>MFLLSFLIDDGLHSPSDYHASTTAFCFESLPISSPLLLLFKTLCCSHPEYSSYGIVYPILPSIPCPQRRDAFMRDDACNYVIPNIPKRVGQWSQVAIEKDVAIAVQGCKQNNVGVVGQSNSKYNKKDLTVNAEREDPSEFITHRAKDFLPSIKVIENRFVRASESGREVSRLLEANKIKVGYYEAKGKSSPTILLAAFMFACCDQKGTPVCQEPAEKIINWKRALSSQSSSVRNPLVTTSKEYILIMEATLLKNPA</sequence>
<name>I7AHF1_SOYBN</name>
<reference evidence="2" key="1">
    <citation type="journal article" date="2013" name="Theor. Appl. Genet.">
        <title>Dynamic genetic features of chromosomes revealed by comparison of soybean genetic and sequence-based physical maps.</title>
        <authorList>
            <person name="Lee W.K."/>
            <person name="Kim N."/>
            <person name="Kim J."/>
            <person name="Moon J.K."/>
            <person name="Jeong N."/>
            <person name="Choi I.Y."/>
            <person name="Kim S.C."/>
            <person name="Chung W.H."/>
            <person name="Kim H.S."/>
            <person name="Lee S.H."/>
            <person name="Jeong S.C."/>
        </authorList>
    </citation>
    <scope>NUCLEOTIDE SEQUENCE</scope>
</reference>
<feature type="domain" description="DUF632" evidence="1">
    <location>
        <begin position="151"/>
        <end position="232"/>
    </location>
</feature>
<evidence type="ECO:0000259" key="1">
    <source>
        <dbReference type="Pfam" id="PF04782"/>
    </source>
</evidence>
<dbReference type="ExpressionAtlas" id="I7AHF1">
    <property type="expression patterns" value="baseline"/>
</dbReference>
<organism evidence="2">
    <name type="scientific">Glycine max</name>
    <name type="common">Soybean</name>
    <name type="synonym">Glycine hispida</name>
    <dbReference type="NCBI Taxonomy" id="3847"/>
    <lineage>
        <taxon>Eukaryota</taxon>
        <taxon>Viridiplantae</taxon>
        <taxon>Streptophyta</taxon>
        <taxon>Embryophyta</taxon>
        <taxon>Tracheophyta</taxon>
        <taxon>Spermatophyta</taxon>
        <taxon>Magnoliopsida</taxon>
        <taxon>eudicotyledons</taxon>
        <taxon>Gunneridae</taxon>
        <taxon>Pentapetalae</taxon>
        <taxon>rosids</taxon>
        <taxon>fabids</taxon>
        <taxon>Fabales</taxon>
        <taxon>Fabaceae</taxon>
        <taxon>Papilionoideae</taxon>
        <taxon>50 kb inversion clade</taxon>
        <taxon>NPAAA clade</taxon>
        <taxon>indigoferoid/millettioid clade</taxon>
        <taxon>Phaseoleae</taxon>
        <taxon>Glycine</taxon>
        <taxon>Glycine subgen. Soja</taxon>
    </lineage>
</organism>
<dbReference type="Pfam" id="PF04782">
    <property type="entry name" value="DUF632"/>
    <property type="match status" value="1"/>
</dbReference>
<dbReference type="EMBL" id="JQ924191">
    <property type="protein sequence ID" value="AFO38385.1"/>
    <property type="molecule type" value="Genomic_DNA"/>
</dbReference>
<accession>I7AHF1</accession>
<evidence type="ECO:0000313" key="2">
    <source>
        <dbReference type="EMBL" id="AFO38385.1"/>
    </source>
</evidence>